<evidence type="ECO:0000256" key="1">
    <source>
        <dbReference type="ARBA" id="ARBA00001957"/>
    </source>
</evidence>
<evidence type="ECO:0000259" key="7">
    <source>
        <dbReference type="PROSITE" id="PS50075"/>
    </source>
</evidence>
<dbReference type="NCBIfam" id="TIGR01720">
    <property type="entry name" value="NRPS-para261"/>
    <property type="match status" value="2"/>
</dbReference>
<dbReference type="InterPro" id="IPR036736">
    <property type="entry name" value="ACP-like_sf"/>
</dbReference>
<dbReference type="GO" id="GO:0005829">
    <property type="term" value="C:cytosol"/>
    <property type="evidence" value="ECO:0007669"/>
    <property type="project" value="TreeGrafter"/>
</dbReference>
<evidence type="ECO:0000313" key="9">
    <source>
        <dbReference type="Proteomes" id="UP000295136"/>
    </source>
</evidence>
<evidence type="ECO:0000256" key="5">
    <source>
        <dbReference type="ARBA" id="ARBA00023194"/>
    </source>
</evidence>
<dbReference type="FunFam" id="1.10.1200.10:FF:000005">
    <property type="entry name" value="Nonribosomal peptide synthetase 1"/>
    <property type="match status" value="1"/>
</dbReference>
<protein>
    <submittedName>
        <fullName evidence="8">Amino acid adenylation domain-containing protein</fullName>
    </submittedName>
</protein>
<dbReference type="Pfam" id="PF00501">
    <property type="entry name" value="AMP-binding"/>
    <property type="match status" value="3"/>
</dbReference>
<dbReference type="RefSeq" id="WP_132634627.1">
    <property type="nucleotide sequence ID" value="NZ_SMLD01000090.1"/>
</dbReference>
<reference evidence="8 9" key="1">
    <citation type="submission" date="2019-03" db="EMBL/GenBank/DDBJ databases">
        <title>Draft genome sequences of novel Actinobacteria.</title>
        <authorList>
            <person name="Sahin N."/>
            <person name="Ay H."/>
            <person name="Saygin H."/>
        </authorList>
    </citation>
    <scope>NUCLEOTIDE SEQUENCE [LARGE SCALE GENOMIC DNA]</scope>
    <source>
        <strain evidence="8 9">6K102</strain>
    </source>
</reference>
<keyword evidence="4" id="KW-0677">Repeat</keyword>
<keyword evidence="9" id="KW-1185">Reference proteome</keyword>
<dbReference type="GO" id="GO:0044550">
    <property type="term" value="P:secondary metabolite biosynthetic process"/>
    <property type="evidence" value="ECO:0007669"/>
    <property type="project" value="TreeGrafter"/>
</dbReference>
<dbReference type="InterPro" id="IPR006162">
    <property type="entry name" value="Ppantetheine_attach_site"/>
</dbReference>
<dbReference type="CDD" id="cd05930">
    <property type="entry name" value="A_NRPS"/>
    <property type="match status" value="2"/>
</dbReference>
<feature type="compositionally biased region" description="Gly residues" evidence="6">
    <location>
        <begin position="968"/>
        <end position="977"/>
    </location>
</feature>
<dbReference type="PROSITE" id="PS50075">
    <property type="entry name" value="CARRIER"/>
    <property type="match status" value="3"/>
</dbReference>
<dbReference type="Gene3D" id="2.30.38.10">
    <property type="entry name" value="Luciferase, Domain 3"/>
    <property type="match status" value="1"/>
</dbReference>
<keyword evidence="3" id="KW-0597">Phosphoprotein</keyword>
<feature type="compositionally biased region" description="Low complexity" evidence="6">
    <location>
        <begin position="946"/>
        <end position="967"/>
    </location>
</feature>
<evidence type="ECO:0000313" key="8">
    <source>
        <dbReference type="EMBL" id="TDE41877.1"/>
    </source>
</evidence>
<dbReference type="Pfam" id="PF00550">
    <property type="entry name" value="PP-binding"/>
    <property type="match status" value="3"/>
</dbReference>
<dbReference type="InterPro" id="IPR001242">
    <property type="entry name" value="Condensation_dom"/>
</dbReference>
<dbReference type="InterPro" id="IPR020806">
    <property type="entry name" value="PKS_PP-bd"/>
</dbReference>
<dbReference type="Gene3D" id="3.30.559.10">
    <property type="entry name" value="Chloramphenicol acetyltransferase-like domain"/>
    <property type="match status" value="5"/>
</dbReference>
<dbReference type="SMART" id="SM00823">
    <property type="entry name" value="PKS_PP"/>
    <property type="match status" value="3"/>
</dbReference>
<dbReference type="Gene3D" id="1.10.1200.10">
    <property type="entry name" value="ACP-like"/>
    <property type="match status" value="3"/>
</dbReference>
<dbReference type="InterPro" id="IPR023213">
    <property type="entry name" value="CAT-like_dom_sf"/>
</dbReference>
<dbReference type="Gene3D" id="3.30.300.30">
    <property type="match status" value="3"/>
</dbReference>
<feature type="compositionally biased region" description="Basic and acidic residues" evidence="6">
    <location>
        <begin position="494"/>
        <end position="503"/>
    </location>
</feature>
<proteinExistence type="predicted"/>
<feature type="compositionally biased region" description="Basic and acidic residues" evidence="6">
    <location>
        <begin position="2211"/>
        <end position="2221"/>
    </location>
</feature>
<dbReference type="PROSITE" id="PS00012">
    <property type="entry name" value="PHOSPHOPANTETHEINE"/>
    <property type="match status" value="3"/>
</dbReference>
<dbReference type="FunFam" id="3.40.50.12780:FF:000012">
    <property type="entry name" value="Non-ribosomal peptide synthetase"/>
    <property type="match status" value="1"/>
</dbReference>
<dbReference type="InterPro" id="IPR009081">
    <property type="entry name" value="PP-bd_ACP"/>
</dbReference>
<accession>A0A4R5F387</accession>
<dbReference type="Gene3D" id="3.40.50.980">
    <property type="match status" value="2"/>
</dbReference>
<gene>
    <name evidence="8" type="ORF">E1295_28870</name>
</gene>
<feature type="region of interest" description="Disordered" evidence="6">
    <location>
        <begin position="482"/>
        <end position="503"/>
    </location>
</feature>
<dbReference type="Gene3D" id="3.40.50.12780">
    <property type="entry name" value="N-terminal domain of ligase-like"/>
    <property type="match status" value="2"/>
</dbReference>
<dbReference type="InterPro" id="IPR042099">
    <property type="entry name" value="ANL_N_sf"/>
</dbReference>
<dbReference type="InterPro" id="IPR000873">
    <property type="entry name" value="AMP-dep_synth/lig_dom"/>
</dbReference>
<keyword evidence="5" id="KW-0045">Antibiotic biosynthesis</keyword>
<evidence type="ECO:0000256" key="2">
    <source>
        <dbReference type="ARBA" id="ARBA00022450"/>
    </source>
</evidence>
<dbReference type="Proteomes" id="UP000295136">
    <property type="component" value="Unassembled WGS sequence"/>
</dbReference>
<dbReference type="InterPro" id="IPR025110">
    <property type="entry name" value="AMP-bd_C"/>
</dbReference>
<dbReference type="FunFam" id="2.30.38.10:FF:000001">
    <property type="entry name" value="Non-ribosomal peptide synthetase PvdI"/>
    <property type="match status" value="2"/>
</dbReference>
<dbReference type="InterPro" id="IPR045851">
    <property type="entry name" value="AMP-bd_C_sf"/>
</dbReference>
<dbReference type="GO" id="GO:0031177">
    <property type="term" value="F:phosphopantetheine binding"/>
    <property type="evidence" value="ECO:0007669"/>
    <property type="project" value="InterPro"/>
</dbReference>
<comment type="caution">
    <text evidence="8">The sequence shown here is derived from an EMBL/GenBank/DDBJ whole genome shotgun (WGS) entry which is preliminary data.</text>
</comment>
<dbReference type="GO" id="GO:0008610">
    <property type="term" value="P:lipid biosynthetic process"/>
    <property type="evidence" value="ECO:0007669"/>
    <property type="project" value="UniProtKB-ARBA"/>
</dbReference>
<feature type="non-terminal residue" evidence="8">
    <location>
        <position position="4102"/>
    </location>
</feature>
<comment type="cofactor">
    <cofactor evidence="1">
        <name>pantetheine 4'-phosphate</name>
        <dbReference type="ChEBI" id="CHEBI:47942"/>
    </cofactor>
</comment>
<name>A0A4R5F387_9ACTN</name>
<dbReference type="GO" id="GO:0003824">
    <property type="term" value="F:catalytic activity"/>
    <property type="evidence" value="ECO:0007669"/>
    <property type="project" value="InterPro"/>
</dbReference>
<dbReference type="EMBL" id="SMLD01000090">
    <property type="protein sequence ID" value="TDE41877.1"/>
    <property type="molecule type" value="Genomic_DNA"/>
</dbReference>
<dbReference type="PANTHER" id="PTHR45527">
    <property type="entry name" value="NONRIBOSOMAL PEPTIDE SYNTHETASE"/>
    <property type="match status" value="1"/>
</dbReference>
<feature type="region of interest" description="Disordered" evidence="6">
    <location>
        <begin position="3248"/>
        <end position="3274"/>
    </location>
</feature>
<dbReference type="Gene3D" id="3.30.559.30">
    <property type="entry name" value="Nonribosomal peptide synthetase, condensation domain"/>
    <property type="match status" value="5"/>
</dbReference>
<dbReference type="CDD" id="cd17646">
    <property type="entry name" value="A_NRPS_AB3403-like"/>
    <property type="match status" value="1"/>
</dbReference>
<dbReference type="SUPFAM" id="SSF56801">
    <property type="entry name" value="Acetyl-CoA synthetase-like"/>
    <property type="match status" value="3"/>
</dbReference>
<dbReference type="PROSITE" id="PS00455">
    <property type="entry name" value="AMP_BINDING"/>
    <property type="match status" value="3"/>
</dbReference>
<feature type="region of interest" description="Disordered" evidence="6">
    <location>
        <begin position="2006"/>
        <end position="2025"/>
    </location>
</feature>
<evidence type="ECO:0000256" key="3">
    <source>
        <dbReference type="ARBA" id="ARBA00022553"/>
    </source>
</evidence>
<sequence length="4102" mass="436565">METNTPARITTIADLFIDQVRRTPRAPAVVAPGARLTYAELGARVFQLARHLHGQGLRPEEVVAVTSPRSAEMVVAVLAIMVAGGAFVPVDPAWPRARRDQVMAEAGAVRALGPREVDLGSWRYAHEPAEPPPVSIQGGRLAYVMFTSGSTGTPKGAMIRHEAISHRLLWQVEDVLGFGPGDASLFKAPLSFDISVNEILLPLVCGGRVVVAEPGGERDPQYLLDLIAREGVTFVYLVSSMLDVLLEMDRETSLLSGLKHVWCGGEVLTPELFERFRGRLPTTLYHGYGPAEATIGVSHVIYRDTAERIATSIGRPNPHTRLYVLDERLEQVPAGTVGELYAAGFLLGRGYVNAPALTGGRFVADPFAADGSRMYRTGDLATWAPDGSLEFVGRADHQVKIRGMRLELEEVEAALATHPGVRQAAVVLDEDGRRLVGYARSNDPVTAAELRDWCAGRLPAYMVPDAYVVLGRFPLTANGKVDRQALPRPSGPARVRDPRTRAPRTERERVLCEVFAQVLGPRVGLGDVGAEDDFFALGGDSIDAIGVVRQARRAGLAVRPRDVFAHPTPAALAATVTDVSAASAPPLSGVGEVPPTPITEWLQDVGPSMDGFFQSMTVRTPAELTGDQLENMVDAVLAAHDLLRARTTGTGRWTLTVQPPGRPRAADVVTRAGTAADLERQVAAAPERLDPAGGRMLDLVWLDAGGGDQGRLAITVHHVVVDGVSLRILLEDLAQAWQAAREGRTVELPQAPTSFRQWATRLRECDFGSGEEYWRRTAAAPDPMIGKRPLDPRRDVVATERSLTVELPAAIAGRLLGPVPAAVHGGVNDVLVAAAARAVGGWRGGDSAVLLELEGHGREEEAVGDADLSRTFGWFTTLFPAVIDPGSGTPGEAVKAVKEQLRRVPQRGLGYGVLRYLGERPRPDLAVTPQVLVHYLGRFDGAPADGTTADGSTADGTTADGSTADGTAGDGTAGDGTAGDWTAVAGPAGGGEVVAERRDPRMPLPRVLEINSVAVDTAGGPVLRTTFSWPEGVLDAERVRELAALWTRTLTDFATSDTVAGHTPSDFPLVRLDQADVSAIEADTPGLQDVLPLTPLQTGLYFHATFNPGNGPESDPYVVQQIIELTGPLDGERLRTVADRLLGRHPNLGAAFRTTGDGQIVSVIAGPARVPWRSEDLGGAGHARPLLEEIAAAERSAPFDLARPPAMRFALVRLGPRRHALVHTVHHILADGWSVPLLLRDLLALYEDGPLPEPPPYREFLRTLAAQDTDTAIEVWAEALAGIREPTLLADALAGPATSGSGGEGFGRVRRELPAELGDRLRTWAQVNGLTVGSVLAAAWGILLGRLTGGDDVTFGSAVSGRASSEPPGIDAMVGLLINTVPARVRWQPADPLADVLHRFARTQREVMEHEHVPLAALHRRLGVAALFDTLMVVENYPEPPAGQGDLTISGIETVEAPHYPVTLMARPGDRIVLTLTHDRRLVPDASADLLIGRYERLLAALAEDPTRTCGQVELVTGEERRRLMVTGTGPGEGGAGSVPDLFARQVAEHPARTAVVSAGATLTYAELDERSRRVCGTLAAAGVRRGDIVAVATSRSADTAVALLGVMRAGAAYLPVDPGYPAARIEFMLGDARPACVLTDEASARTLPPHDLPSFTVEAAATGRAAAGPPVTALDAVSVVYTSGSTGRPKAVVGTHGALAGRLAWAATAWDARVRLAKSSLSFIDGTTELLGGLVAGATTVIAGDAEAGDGAALARLVERSGATQLLAVPSLAAALADTAPERLAALDRWICSGEPLGQDCVRSLRRASPGARIVNSYGSSEVAGDVLQGEVDPEEPVTLGRPMPGTRLYLLDSALRLVPSGATGEIYVGGAQLARGYLGRPGTTADRFVADPFGDGDRLYRTGDLGRWTPDGRVEFIGRADDQVKINGYRVEPGELEAALMRRAGVGDAAVAVRAGALHAYVVAAPGEELDPPGLRALLRADLPHHLLPATVTVLDRLPVLPNGKRDRRALPDPERGIRGGPPRTAEEALICARAGALLGIDGLGVDGFGVHDDFFTVGGDSILAIRLVSLLAGDGVELTTRDVFRLRTPAALAASLREAEPPSAPAPAPASGGEVWPLSPLQQGVYYQATYAESSSTYIAQNVFDLDRRVDVPAMTEAFAALLRRHPTLRAGFAADGGSQLIAAHVPAEVRVADLTGDPDEAGDGDLDGARDGAGDEARERLDALTRADREEPFDLACPPLVRLTVVRLPGGRDRLLLTSHFLLWDGWSRELVLRELFALYASGGTRGALPEAESTFAGYLTWIGTRDRDASAAAWRAALSGVEDPTVLAPQAVGREPVPSERVLAALPAEVTTRLTEQAARGGVTLNALLTAALGILLGYESGRTDVVFGTTVAGRPAELPGIENVIGLFLNTVPARVTPTPGTTVLDLARRAQDDRVDLAPHEYLGLGDIHRACGQEQLFDTLYVLQNFLSDTTFADLEREHGIVGVDYADSTHYPYTWVLTPGANLRVKLEYRPDVPEQDARRMVRRFTRLLTTLADGLAVPAGALDLMLDDERGELARQWTRAEHPIGTETIADLLAERARACPDEVALVFGERRLTYAELNGRIDQCARMLRSRGAGPGAIVALGLPRGVEMVVSLFGVLRAGAAYLPLDLDHPVERLAAMLDDARPVLLLCADPGSALAGHQRRLGGRCVPPEWDTFATGPVTVDVPGDLPAYVIYTSGSTGRPKGVVTPYRGLTNMQLNHRAEIFGPTARRTGGRRLRIAHTVSFSFDMSWEELLWLVEGHEVHVCDEELRRDATALVAYCQDHRIDVVNVTPTYAHLLFEEGLLGGEHAPCLVLLGGEAVSESVWDRLRRPDGPEGYNLYGPTEYTINTLGAGTRDSATPTVGRPIRNTRAYVLDEWLRPVPAGVAGELYVTGAGLAHGYLHAPGQTAARFVADPFVPGGRVYRTGDLVRRREDGNLDFLGRADDQVKIRGYRVELGEVEAALSAHPRVRQSAVIARPDPAVPGLKKLVAYVIPAPGAARAELAAELRAALAERLPGYMVPTLYGVVDELPLTVNGKLDVAALPQPVAPGGGGRSEPSGEREQTLAAIYAEVLGLPEVGVDDDFFAIGGDSISSIAVTGRARRAGMNLTPRDVFRRRTVRALAAALPQRAPGETPDPGVPATGVVPLTPMLAETMLARTPLERFYQSMVLPVPAGAGLRQVERAVRALCERHDLLRARLDRDGDTWALSVPPPEGFDAAPLCTRQDGPPASEAKRRPAEEEAAGRLDPERGIMLQAVWFDGGPGHGDLLLVIHHLVIDGVSWRVIAGDLAAAWADLAAGREPVLDPVPVSFRAWASAVQDARPSFRDETGHWRDVLATDDPPLGTRPLDPGTDTAATVRSLTVSLPVGTSAALLGAVPAAMHGGVNDVLLTGFAVALARWRGVHGRGDGSAVLLSVEGHGRDGDLAGGADLSRTVGWFTAIHPVRLDPGPLSWDEVTTAGPALARAAKTVKEQLRAVPRNGLGHGVLRHLDRLDLPRPPQILFNYLGRFPAGGETLREGVHPGNPAMGLEINALAQDGPEGPVFSATLSWPSGVLAEGEVAELAELWLAALTALTRCAGLAGHTPSDFPLVAITQEDVDRFAGARDILPLLPLQEGMYFHASFGAGHTDTYVVQQVAELSGPVDPEALRRAVTATVHRHDALRASFQEVADGRVVQVIAGTVEVPWRTADLSGLGPAEARERLAELTAAELAAPFDLAVPPLLRYALVSLSDTDHRLVETMHHILADGWSYPLVFGDVVEAYGRGAALPAPAVTFRDHVEAVAGQDRAAARAVWADALAGVDEATRLFPGAYTVSRHAGVHRELPAGALAAAARERGVTLSAYVHAAWGLLLGRLLGRDEVIFGSTVSGRDGRLPGVETIVGLLINTIPVPMSWRPEETLGRIVDRLHRQQGDLLDAQHVGLAELARLTGVRDLFDTMVVVENFPAARAGGRSGPALRGFTGTDSPHYPLSLVAFPGERLTLEIKYDVELVGEERATNLLDLVTLMLDRLVTAPDTPVARLDLLTPAGSTLPRTRCLLYTSKKTNPLLDKMVNCKSFLSSQLMLTSKCPRG</sequence>
<feature type="compositionally biased region" description="Basic and acidic residues" evidence="6">
    <location>
        <begin position="3263"/>
        <end position="3274"/>
    </location>
</feature>
<feature type="compositionally biased region" description="Basic and acidic residues" evidence="6">
    <location>
        <begin position="2011"/>
        <end position="2020"/>
    </location>
</feature>
<dbReference type="PANTHER" id="PTHR45527:SF1">
    <property type="entry name" value="FATTY ACID SYNTHASE"/>
    <property type="match status" value="1"/>
</dbReference>
<dbReference type="Pfam" id="PF00668">
    <property type="entry name" value="Condensation"/>
    <property type="match status" value="5"/>
</dbReference>
<feature type="domain" description="Carrier" evidence="7">
    <location>
        <begin position="2024"/>
        <end position="2103"/>
    </location>
</feature>
<dbReference type="GO" id="GO:0017000">
    <property type="term" value="P:antibiotic biosynthetic process"/>
    <property type="evidence" value="ECO:0007669"/>
    <property type="project" value="UniProtKB-KW"/>
</dbReference>
<dbReference type="FunFam" id="3.30.300.30:FF:000015">
    <property type="entry name" value="Nonribosomal peptide synthase SidD"/>
    <property type="match status" value="1"/>
</dbReference>
<feature type="compositionally biased region" description="Acidic residues" evidence="6">
    <location>
        <begin position="2200"/>
        <end position="2210"/>
    </location>
</feature>
<dbReference type="InterPro" id="IPR020845">
    <property type="entry name" value="AMP-binding_CS"/>
</dbReference>
<feature type="region of interest" description="Disordered" evidence="6">
    <location>
        <begin position="946"/>
        <end position="1000"/>
    </location>
</feature>
<dbReference type="SUPFAM" id="SSF52777">
    <property type="entry name" value="CoA-dependent acyltransferases"/>
    <property type="match status" value="10"/>
</dbReference>
<dbReference type="Pfam" id="PF13193">
    <property type="entry name" value="AMP-binding_C"/>
    <property type="match status" value="2"/>
</dbReference>
<dbReference type="NCBIfam" id="NF003417">
    <property type="entry name" value="PRK04813.1"/>
    <property type="match status" value="3"/>
</dbReference>
<feature type="domain" description="Carrier" evidence="7">
    <location>
        <begin position="502"/>
        <end position="580"/>
    </location>
</feature>
<organism evidence="8 9">
    <name type="scientific">Nonomuraea mesophila</name>
    <dbReference type="NCBI Taxonomy" id="2530382"/>
    <lineage>
        <taxon>Bacteria</taxon>
        <taxon>Bacillati</taxon>
        <taxon>Actinomycetota</taxon>
        <taxon>Actinomycetes</taxon>
        <taxon>Streptosporangiales</taxon>
        <taxon>Streptosporangiaceae</taxon>
        <taxon>Nonomuraea</taxon>
    </lineage>
</organism>
<evidence type="ECO:0000256" key="4">
    <source>
        <dbReference type="ARBA" id="ARBA00022737"/>
    </source>
</evidence>
<dbReference type="InterPro" id="IPR010060">
    <property type="entry name" value="NRPS_synth"/>
</dbReference>
<keyword evidence="2" id="KW-0596">Phosphopantetheine</keyword>
<dbReference type="InterPro" id="IPR010071">
    <property type="entry name" value="AA_adenyl_dom"/>
</dbReference>
<feature type="domain" description="Carrier" evidence="7">
    <location>
        <begin position="3087"/>
        <end position="3161"/>
    </location>
</feature>
<dbReference type="SUPFAM" id="SSF47336">
    <property type="entry name" value="ACP-like"/>
    <property type="match status" value="3"/>
</dbReference>
<dbReference type="GO" id="GO:0043041">
    <property type="term" value="P:amino acid activation for nonribosomal peptide biosynthetic process"/>
    <property type="evidence" value="ECO:0007669"/>
    <property type="project" value="TreeGrafter"/>
</dbReference>
<feature type="region of interest" description="Disordered" evidence="6">
    <location>
        <begin position="2199"/>
        <end position="2221"/>
    </location>
</feature>
<evidence type="ECO:0000256" key="6">
    <source>
        <dbReference type="SAM" id="MobiDB-lite"/>
    </source>
</evidence>
<dbReference type="NCBIfam" id="TIGR01733">
    <property type="entry name" value="AA-adenyl-dom"/>
    <property type="match status" value="3"/>
</dbReference>